<keyword evidence="4" id="KW-0378">Hydrolase</keyword>
<dbReference type="Pfam" id="PF00930">
    <property type="entry name" value="DPPIV_N"/>
    <property type="match status" value="1"/>
</dbReference>
<dbReference type="Gene3D" id="3.40.50.1820">
    <property type="entry name" value="alpha/beta hydrolase"/>
    <property type="match status" value="1"/>
</dbReference>
<dbReference type="PANTHER" id="PTHR11731:SF118">
    <property type="entry name" value="BLR1971 PROTEIN"/>
    <property type="match status" value="1"/>
</dbReference>
<dbReference type="PANTHER" id="PTHR11731">
    <property type="entry name" value="PROTEASE FAMILY S9B,C DIPEPTIDYL-PEPTIDASE IV-RELATED"/>
    <property type="match status" value="1"/>
</dbReference>
<keyword evidence="4" id="KW-0031">Aminopeptidase</keyword>
<dbReference type="InterPro" id="IPR001375">
    <property type="entry name" value="Peptidase_S9_cat"/>
</dbReference>
<dbReference type="AlphaFoldDB" id="A0A1I0TXV3"/>
<keyword evidence="1" id="KW-0732">Signal</keyword>
<proteinExistence type="predicted"/>
<dbReference type="STRING" id="332999.SAMN04488511_11637"/>
<organism evidence="4 5">
    <name type="scientific">Pedobacter suwonensis</name>
    <dbReference type="NCBI Taxonomy" id="332999"/>
    <lineage>
        <taxon>Bacteria</taxon>
        <taxon>Pseudomonadati</taxon>
        <taxon>Bacteroidota</taxon>
        <taxon>Sphingobacteriia</taxon>
        <taxon>Sphingobacteriales</taxon>
        <taxon>Sphingobacteriaceae</taxon>
        <taxon>Pedobacter</taxon>
    </lineage>
</organism>
<dbReference type="InterPro" id="IPR002469">
    <property type="entry name" value="Peptidase_S9B_N"/>
</dbReference>
<dbReference type="InterPro" id="IPR029058">
    <property type="entry name" value="AB_hydrolase_fold"/>
</dbReference>
<evidence type="ECO:0000313" key="5">
    <source>
        <dbReference type="Proteomes" id="UP000198836"/>
    </source>
</evidence>
<evidence type="ECO:0000313" key="4">
    <source>
        <dbReference type="EMBL" id="SFA56558.1"/>
    </source>
</evidence>
<dbReference type="Gene3D" id="2.140.10.30">
    <property type="entry name" value="Dipeptidylpeptidase IV, N-terminal domain"/>
    <property type="match status" value="1"/>
</dbReference>
<name>A0A1I0TXV3_9SPHI</name>
<dbReference type="SUPFAM" id="SSF53474">
    <property type="entry name" value="alpha/beta-Hydrolases"/>
    <property type="match status" value="1"/>
</dbReference>
<feature type="domain" description="Dipeptidylpeptidase IV N-terminal" evidence="3">
    <location>
        <begin position="102"/>
        <end position="414"/>
    </location>
</feature>
<keyword evidence="4" id="KW-0645">Protease</keyword>
<dbReference type="GO" id="GO:0004177">
    <property type="term" value="F:aminopeptidase activity"/>
    <property type="evidence" value="ECO:0007669"/>
    <property type="project" value="UniProtKB-KW"/>
</dbReference>
<sequence length="711" mass="79809">MMNKYWFTVTACTLAFTANAQQKALTVKDYERAESLMSYNTVKYIDHATVQPNWLEGDKFWYSTKVNGTEQAFLVDPVKKTKTLTTDYKGSAMPSRRGLSWSEVLSPDGKKAILIKDYNLFVKDIATGKLTQLTTDGIKDYGYATDNAGWKHSDAPILRWSPDSKKIATFQQDQRNSKDMYLVTTNVGAPTLKAWKYPLPGDKQIATIRRVIIDVENPKVISLNIPADPHRATLSDDISSSGTFDDIDWKANGTEVAFVSTSRDHKNEKFRIANTTTGAVREVFEETVKTQYESGQGAINWRYLPASKEIIWYSERDNWGHLYLYDSGNGKLKNQITKGDFVVTRLVKVDEKTRTLYFFANGREKGNPYFSYLYKIGFDGKNLTLLTPEVGNHQVVFSPSFAYFVDSYSQPDVPAVTVLRNINGKLISTLEKTDVSRLTATGWKAPAPVSVKAKDGKTDIYGLVFTPTKMDANQKYPVIDYIYPGPQGGSVGSWAFVASRGDHQALAELGFIVVVMEGTSNPGRSKSFHDMSYGNMAENTLPDQIAAIRQLSVKYPIDTNKVGIWGHSGGGFATAAAMFRYPDFFKVGISESGNHDNRNYEDDWGERYNGLVENSDYEAQANQNYAKNLKGKLMLVHGMMDDNVPPYNTLLVVEALEKANKSFDLVIFPNSAHGYGAYSPYMMRRRWDYFVQHLLGAEPPKDYQMKGPSAR</sequence>
<dbReference type="Proteomes" id="UP000198836">
    <property type="component" value="Unassembled WGS sequence"/>
</dbReference>
<dbReference type="InterPro" id="IPR050278">
    <property type="entry name" value="Serine_Prot_S9B/DPPIV"/>
</dbReference>
<feature type="signal peptide" evidence="1">
    <location>
        <begin position="1"/>
        <end position="20"/>
    </location>
</feature>
<evidence type="ECO:0000256" key="1">
    <source>
        <dbReference type="SAM" id="SignalP"/>
    </source>
</evidence>
<dbReference type="GO" id="GO:0006508">
    <property type="term" value="P:proteolysis"/>
    <property type="evidence" value="ECO:0007669"/>
    <property type="project" value="InterPro"/>
</dbReference>
<evidence type="ECO:0000259" key="2">
    <source>
        <dbReference type="Pfam" id="PF00326"/>
    </source>
</evidence>
<gene>
    <name evidence="4" type="ORF">SAMN04488511_11637</name>
</gene>
<keyword evidence="5" id="KW-1185">Reference proteome</keyword>
<dbReference type="Pfam" id="PF00326">
    <property type="entry name" value="Peptidase_S9"/>
    <property type="match status" value="1"/>
</dbReference>
<evidence type="ECO:0000259" key="3">
    <source>
        <dbReference type="Pfam" id="PF00930"/>
    </source>
</evidence>
<protein>
    <submittedName>
        <fullName evidence="4">Dipeptidyl aminopeptidase/acylaminoacyl peptidase</fullName>
    </submittedName>
</protein>
<dbReference type="RefSeq" id="WP_244278863.1">
    <property type="nucleotide sequence ID" value="NZ_FOJM01000016.1"/>
</dbReference>
<feature type="chain" id="PRO_5011715562" evidence="1">
    <location>
        <begin position="21"/>
        <end position="711"/>
    </location>
</feature>
<dbReference type="SUPFAM" id="SSF82171">
    <property type="entry name" value="DPP6 N-terminal domain-like"/>
    <property type="match status" value="1"/>
</dbReference>
<reference evidence="5" key="1">
    <citation type="submission" date="2016-10" db="EMBL/GenBank/DDBJ databases">
        <authorList>
            <person name="Varghese N."/>
            <person name="Submissions S."/>
        </authorList>
    </citation>
    <scope>NUCLEOTIDE SEQUENCE [LARGE SCALE GENOMIC DNA]</scope>
    <source>
        <strain evidence="5">DSM 18130</strain>
    </source>
</reference>
<dbReference type="EMBL" id="FOJM01000016">
    <property type="protein sequence ID" value="SFA56558.1"/>
    <property type="molecule type" value="Genomic_DNA"/>
</dbReference>
<accession>A0A1I0TXV3</accession>
<feature type="domain" description="Peptidase S9 prolyl oligopeptidase catalytic" evidence="2">
    <location>
        <begin position="503"/>
        <end position="694"/>
    </location>
</feature>
<dbReference type="GO" id="GO:0008236">
    <property type="term" value="F:serine-type peptidase activity"/>
    <property type="evidence" value="ECO:0007669"/>
    <property type="project" value="InterPro"/>
</dbReference>